<dbReference type="PANTHER" id="PTHR35795">
    <property type="entry name" value="SLR1885 PROTEIN"/>
    <property type="match status" value="1"/>
</dbReference>
<reference evidence="7 8" key="1">
    <citation type="submission" date="2019-04" db="EMBL/GenBank/DDBJ databases">
        <title>Vagococcus sp. nov., isolated from faeces of yaks (Bos grunniens).</title>
        <authorList>
            <person name="Ge Y."/>
        </authorList>
    </citation>
    <scope>NUCLEOTIDE SEQUENCE [LARGE SCALE GENOMIC DNA]</scope>
    <source>
        <strain evidence="7 8">MN-17</strain>
    </source>
</reference>
<dbReference type="Gene3D" id="1.10.3210.10">
    <property type="entry name" value="Hypothetical protein af1432"/>
    <property type="match status" value="1"/>
</dbReference>
<dbReference type="NCBIfam" id="TIGR00488">
    <property type="entry name" value="bis(5'-nucleosyl)-tetraphosphatase (symmetrical) YqeK"/>
    <property type="match status" value="1"/>
</dbReference>
<dbReference type="PANTHER" id="PTHR35795:SF1">
    <property type="entry name" value="BIS(5'-NUCLEOSYL)-TETRAPHOSPHATASE, SYMMETRICAL"/>
    <property type="match status" value="1"/>
</dbReference>
<dbReference type="Pfam" id="PF01966">
    <property type="entry name" value="HD"/>
    <property type="match status" value="1"/>
</dbReference>
<evidence type="ECO:0000256" key="2">
    <source>
        <dbReference type="ARBA" id="ARBA00022723"/>
    </source>
</evidence>
<keyword evidence="5" id="KW-0408">Iron</keyword>
<dbReference type="GO" id="GO:0046872">
    <property type="term" value="F:metal ion binding"/>
    <property type="evidence" value="ECO:0007669"/>
    <property type="project" value="UniProtKB-KW"/>
</dbReference>
<dbReference type="OrthoDB" id="9782134at2"/>
<dbReference type="EMBL" id="CP039712">
    <property type="protein sequence ID" value="QCI87345.1"/>
    <property type="molecule type" value="Genomic_DNA"/>
</dbReference>
<proteinExistence type="predicted"/>
<dbReference type="PROSITE" id="PS51831">
    <property type="entry name" value="HD"/>
    <property type="match status" value="1"/>
</dbReference>
<accession>A0A4D7CSQ1</accession>
<dbReference type="CDD" id="cd00077">
    <property type="entry name" value="HDc"/>
    <property type="match status" value="1"/>
</dbReference>
<keyword evidence="8" id="KW-1185">Reference proteome</keyword>
<name>A0A4D7CSQ1_9ENTE</name>
<organism evidence="7 8">
    <name type="scientific">Vagococcus zengguangii</name>
    <dbReference type="NCBI Taxonomy" id="2571750"/>
    <lineage>
        <taxon>Bacteria</taxon>
        <taxon>Bacillati</taxon>
        <taxon>Bacillota</taxon>
        <taxon>Bacilli</taxon>
        <taxon>Lactobacillales</taxon>
        <taxon>Enterococcaceae</taxon>
        <taxon>Vagococcus</taxon>
    </lineage>
</organism>
<evidence type="ECO:0000256" key="5">
    <source>
        <dbReference type="ARBA" id="ARBA00023004"/>
    </source>
</evidence>
<keyword evidence="2" id="KW-0479">Metal-binding</keyword>
<dbReference type="SMART" id="SM00471">
    <property type="entry name" value="HDc"/>
    <property type="match status" value="1"/>
</dbReference>
<evidence type="ECO:0000256" key="1">
    <source>
        <dbReference type="ARBA" id="ARBA00012506"/>
    </source>
</evidence>
<dbReference type="GO" id="GO:0008803">
    <property type="term" value="F:bis(5'-nucleosyl)-tetraphosphatase (symmetrical) activity"/>
    <property type="evidence" value="ECO:0007669"/>
    <property type="project" value="UniProtKB-EC"/>
</dbReference>
<gene>
    <name evidence="7" type="ORF">FA707_02940</name>
</gene>
<dbReference type="AlphaFoldDB" id="A0A4D7CSQ1"/>
<evidence type="ECO:0000313" key="7">
    <source>
        <dbReference type="EMBL" id="QCI87345.1"/>
    </source>
</evidence>
<dbReference type="Proteomes" id="UP000298615">
    <property type="component" value="Chromosome"/>
</dbReference>
<dbReference type="EC" id="3.6.1.41" evidence="1"/>
<keyword evidence="4" id="KW-0378">Hydrolase</keyword>
<dbReference type="GO" id="GO:0000166">
    <property type="term" value="F:nucleotide binding"/>
    <property type="evidence" value="ECO:0007669"/>
    <property type="project" value="UniProtKB-KW"/>
</dbReference>
<dbReference type="SUPFAM" id="SSF109604">
    <property type="entry name" value="HD-domain/PDEase-like"/>
    <property type="match status" value="1"/>
</dbReference>
<dbReference type="InterPro" id="IPR003607">
    <property type="entry name" value="HD/PDEase_dom"/>
</dbReference>
<protein>
    <recommendedName>
        <fullName evidence="1">bis(5'-nucleosyl)-tetraphosphatase (symmetrical)</fullName>
        <ecNumber evidence="1">3.6.1.41</ecNumber>
    </recommendedName>
</protein>
<dbReference type="InterPro" id="IPR005249">
    <property type="entry name" value="YqeK"/>
</dbReference>
<evidence type="ECO:0000313" key="8">
    <source>
        <dbReference type="Proteomes" id="UP000298615"/>
    </source>
</evidence>
<dbReference type="RefSeq" id="WP_136954166.1">
    <property type="nucleotide sequence ID" value="NZ_CP039712.1"/>
</dbReference>
<evidence type="ECO:0000256" key="6">
    <source>
        <dbReference type="ARBA" id="ARBA00049417"/>
    </source>
</evidence>
<dbReference type="InterPro" id="IPR051094">
    <property type="entry name" value="Diverse_Catalytic_Enzymes"/>
</dbReference>
<sequence>MNYSQAYITLTRDELLKRVASQMSEKRFKHVLGVEQSALELADQYGGNLEKASIAALVHDYCKERPKADFLAYMTKCSYPVDLIKFGNEIWHGVVGADMIRDELGIHDEEILNAVRHHTTGAANMSLLEQIIYVADYIEPGRDFPGVDEAREKAKTDLKEAVAYETQKTLAYLVKKGVPIYSRTLETYNVWVAQLEA</sequence>
<keyword evidence="3" id="KW-0547">Nucleotide-binding</keyword>
<dbReference type="KEGG" id="vao:FA707_02940"/>
<evidence type="ECO:0000256" key="4">
    <source>
        <dbReference type="ARBA" id="ARBA00022801"/>
    </source>
</evidence>
<evidence type="ECO:0000256" key="3">
    <source>
        <dbReference type="ARBA" id="ARBA00022741"/>
    </source>
</evidence>
<dbReference type="InterPro" id="IPR006674">
    <property type="entry name" value="HD_domain"/>
</dbReference>
<comment type="catalytic activity">
    <reaction evidence="6">
        <text>P(1),P(4)-bis(5'-adenosyl) tetraphosphate + H2O = 2 ADP + 2 H(+)</text>
        <dbReference type="Rhea" id="RHEA:24252"/>
        <dbReference type="ChEBI" id="CHEBI:15377"/>
        <dbReference type="ChEBI" id="CHEBI:15378"/>
        <dbReference type="ChEBI" id="CHEBI:58141"/>
        <dbReference type="ChEBI" id="CHEBI:456216"/>
        <dbReference type="EC" id="3.6.1.41"/>
    </reaction>
</comment>